<dbReference type="EMBL" id="CP141891">
    <property type="protein sequence ID" value="WRT70643.1"/>
    <property type="molecule type" value="Genomic_DNA"/>
</dbReference>
<gene>
    <name evidence="1" type="ORF">IL334_007641</name>
</gene>
<organism evidence="1 2">
    <name type="scientific">Kwoniella shivajii</name>
    <dbReference type="NCBI Taxonomy" id="564305"/>
    <lineage>
        <taxon>Eukaryota</taxon>
        <taxon>Fungi</taxon>
        <taxon>Dikarya</taxon>
        <taxon>Basidiomycota</taxon>
        <taxon>Agaricomycotina</taxon>
        <taxon>Tremellomycetes</taxon>
        <taxon>Tremellales</taxon>
        <taxon>Cryptococcaceae</taxon>
        <taxon>Kwoniella</taxon>
    </lineage>
</organism>
<dbReference type="RefSeq" id="XP_062795382.1">
    <property type="nucleotide sequence ID" value="XM_062939331.1"/>
</dbReference>
<evidence type="ECO:0000313" key="2">
    <source>
        <dbReference type="Proteomes" id="UP001329825"/>
    </source>
</evidence>
<proteinExistence type="predicted"/>
<keyword evidence="2" id="KW-1185">Reference proteome</keyword>
<accession>A0ABZ1D984</accession>
<dbReference type="Proteomes" id="UP001329825">
    <property type="component" value="Chromosome 11"/>
</dbReference>
<dbReference type="GeneID" id="87959771"/>
<reference evidence="1 2" key="1">
    <citation type="submission" date="2024-01" db="EMBL/GenBank/DDBJ databases">
        <title>Comparative genomics of Cryptococcus and Kwoniella reveals pathogenesis evolution and contrasting modes of karyotype evolution via chromosome fusion or intercentromeric recombination.</title>
        <authorList>
            <person name="Coelho M.A."/>
            <person name="David-Palma M."/>
            <person name="Shea T."/>
            <person name="Bowers K."/>
            <person name="McGinley-Smith S."/>
            <person name="Mohammad A.W."/>
            <person name="Gnirke A."/>
            <person name="Yurkov A.M."/>
            <person name="Nowrousian M."/>
            <person name="Sun S."/>
            <person name="Cuomo C.A."/>
            <person name="Heitman J."/>
        </authorList>
    </citation>
    <scope>NUCLEOTIDE SEQUENCE [LARGE SCALE GENOMIC DNA]</scope>
    <source>
        <strain evidence="1">CBS 11374</strain>
    </source>
</reference>
<name>A0ABZ1D984_9TREE</name>
<evidence type="ECO:0000313" key="1">
    <source>
        <dbReference type="EMBL" id="WRT70643.1"/>
    </source>
</evidence>
<protein>
    <submittedName>
        <fullName evidence="1">Uncharacterized protein</fullName>
    </submittedName>
</protein>
<sequence>MNREVMSAKDTDDSPHGRVEDRFASISRQLENLKTDVAQISQQVAIAGYEIKRLDRQFNSVLLTSNERLQDQTEMDRRSLINNKRVMDKTIAKINNVILLSNQLVDTTTKHFAESYYIGLIHFLAMELNDQKRPLDDTTGGRTGSLIRSTSFLYESIGIYKDQASPRSTSQKQLVENGRIKKIIALNPAARELFTEDSLDQMCTFDTRECHSAAQHFNSMEILDFLLKVQRNGLNHNSQAGFHESQRRGDRMKILLAVLGPVRSTHELCQLIMSSLNGSSMQEEYAQDQLPKEVDEH</sequence>